<dbReference type="PROSITE" id="PS51059">
    <property type="entry name" value="PARP_CATALYTIC"/>
    <property type="match status" value="1"/>
</dbReference>
<dbReference type="EC" id="2.4.2.30" evidence="4 32"/>
<comment type="catalytic activity">
    <reaction evidence="28">
        <text>L-histidyl-[protein] + NAD(+) = N(tele)-(ADP-D-ribosyl)-L-histidyl-[protein] + nicotinamide + H(+)</text>
        <dbReference type="Rhea" id="RHEA:72071"/>
        <dbReference type="Rhea" id="RHEA-COMP:9745"/>
        <dbReference type="Rhea" id="RHEA-COMP:18085"/>
        <dbReference type="ChEBI" id="CHEBI:15378"/>
        <dbReference type="ChEBI" id="CHEBI:17154"/>
        <dbReference type="ChEBI" id="CHEBI:29979"/>
        <dbReference type="ChEBI" id="CHEBI:57540"/>
        <dbReference type="ChEBI" id="CHEBI:191398"/>
    </reaction>
    <physiologicalReaction direction="left-to-right" evidence="28">
        <dbReference type="Rhea" id="RHEA:72072"/>
    </physiologicalReaction>
</comment>
<dbReference type="InterPro" id="IPR036930">
    <property type="entry name" value="WGR_dom_sf"/>
</dbReference>
<dbReference type="GO" id="GO:0070212">
    <property type="term" value="P:protein poly-ADP-ribosylation"/>
    <property type="evidence" value="ECO:0007669"/>
    <property type="project" value="TreeGrafter"/>
</dbReference>
<evidence type="ECO:0000256" key="29">
    <source>
        <dbReference type="ARBA" id="ARBA00048339"/>
    </source>
</evidence>
<evidence type="ECO:0000256" key="18">
    <source>
        <dbReference type="ARBA" id="ARBA00022859"/>
    </source>
</evidence>
<evidence type="ECO:0000256" key="11">
    <source>
        <dbReference type="ARBA" id="ARBA00022679"/>
    </source>
</evidence>
<dbReference type="Pfam" id="PF21728">
    <property type="entry name" value="PADR1_N"/>
    <property type="match status" value="1"/>
</dbReference>
<dbReference type="RefSeq" id="XP_015586099.1">
    <property type="nucleotide sequence ID" value="XM_015730613.2"/>
</dbReference>
<dbReference type="GO" id="GO:0051287">
    <property type="term" value="F:NAD binding"/>
    <property type="evidence" value="ECO:0007669"/>
    <property type="project" value="UniProtKB-UniRule"/>
</dbReference>
<dbReference type="Pfam" id="PF00533">
    <property type="entry name" value="BRCT"/>
    <property type="match status" value="1"/>
</dbReference>
<dbReference type="InterPro" id="IPR036420">
    <property type="entry name" value="BRCT_dom_sf"/>
</dbReference>
<dbReference type="Gene3D" id="3.90.228.10">
    <property type="match status" value="1"/>
</dbReference>
<dbReference type="GO" id="GO:0003677">
    <property type="term" value="F:DNA binding"/>
    <property type="evidence" value="ECO:0007669"/>
    <property type="project" value="UniProtKB-UniRule"/>
</dbReference>
<comment type="catalytic activity">
    <reaction evidence="24">
        <text>L-glutamyl-[protein] + NAD(+) = 5-O-(ADP-D-ribosyl)-L-glutamyl-[protein] + nicotinamide</text>
        <dbReference type="Rhea" id="RHEA:58224"/>
        <dbReference type="Rhea" id="RHEA-COMP:10208"/>
        <dbReference type="Rhea" id="RHEA-COMP:15089"/>
        <dbReference type="ChEBI" id="CHEBI:17154"/>
        <dbReference type="ChEBI" id="CHEBI:29973"/>
        <dbReference type="ChEBI" id="CHEBI:57540"/>
        <dbReference type="ChEBI" id="CHEBI:142540"/>
    </reaction>
    <physiologicalReaction direction="left-to-right" evidence="24">
        <dbReference type="Rhea" id="RHEA:58225"/>
    </physiologicalReaction>
</comment>
<dbReference type="GO" id="GO:0005694">
    <property type="term" value="C:chromosome"/>
    <property type="evidence" value="ECO:0007669"/>
    <property type="project" value="UniProtKB-SubCell"/>
</dbReference>
<dbReference type="Gene3D" id="1.20.142.10">
    <property type="entry name" value="Poly(ADP-ribose) polymerase, regulatory domain"/>
    <property type="match status" value="1"/>
</dbReference>
<evidence type="ECO:0000256" key="10">
    <source>
        <dbReference type="ARBA" id="ARBA00022676"/>
    </source>
</evidence>
<keyword evidence="12" id="KW-0548">Nucleotidyltransferase</keyword>
<keyword evidence="22" id="KW-0804">Transcription</keyword>
<dbReference type="Pfam" id="PF00644">
    <property type="entry name" value="PARP"/>
    <property type="match status" value="1"/>
</dbReference>
<keyword evidence="13 32" id="KW-0479">Metal-binding</keyword>
<comment type="similarity">
    <text evidence="26">Belongs to the ARTD/PARP family.</text>
</comment>
<keyword evidence="16" id="KW-0863">Zinc-finger</keyword>
<feature type="domain" description="PARP alpha-helical" evidence="37">
    <location>
        <begin position="634"/>
        <end position="752"/>
    </location>
</feature>
<dbReference type="PROSITE" id="PS50064">
    <property type="entry name" value="ZF_PARP_2"/>
    <property type="match status" value="2"/>
</dbReference>
<dbReference type="InterPro" id="IPR012317">
    <property type="entry name" value="Poly(ADP-ribose)pol_cat_dom"/>
</dbReference>
<evidence type="ECO:0000256" key="21">
    <source>
        <dbReference type="ARBA" id="ARBA00023125"/>
    </source>
</evidence>
<keyword evidence="8" id="KW-0021">Allosteric enzyme</keyword>
<proteinExistence type="inferred from homology"/>
<dbReference type="FunFam" id="3.90.228.10:FF:000002">
    <property type="entry name" value="Poly [ADP-ribose] polymerase"/>
    <property type="match status" value="1"/>
</dbReference>
<keyword evidence="23 32" id="KW-0539">Nucleus</keyword>
<evidence type="ECO:0000256" key="26">
    <source>
        <dbReference type="ARBA" id="ARBA00024347"/>
    </source>
</evidence>
<evidence type="ECO:0000256" key="23">
    <source>
        <dbReference type="ARBA" id="ARBA00023242"/>
    </source>
</evidence>
<comment type="catalytic activity">
    <reaction evidence="29">
        <text>L-tyrosyl-[protein] + NAD(+) = O-(ADP-D-ribosyl)-L-tyrosyl-[protein] + nicotinamide + H(+)</text>
        <dbReference type="Rhea" id="RHEA:58236"/>
        <dbReference type="Rhea" id="RHEA-COMP:10136"/>
        <dbReference type="Rhea" id="RHEA-COMP:15092"/>
        <dbReference type="ChEBI" id="CHEBI:15378"/>
        <dbReference type="ChEBI" id="CHEBI:17154"/>
        <dbReference type="ChEBI" id="CHEBI:46858"/>
        <dbReference type="ChEBI" id="CHEBI:57540"/>
        <dbReference type="ChEBI" id="CHEBI:142557"/>
    </reaction>
    <physiologicalReaction direction="left-to-right" evidence="29">
        <dbReference type="Rhea" id="RHEA:58237"/>
    </physiologicalReaction>
</comment>
<evidence type="ECO:0000256" key="12">
    <source>
        <dbReference type="ARBA" id="ARBA00022695"/>
    </source>
</evidence>
<dbReference type="Gene3D" id="2.20.25.630">
    <property type="match status" value="1"/>
</dbReference>
<dbReference type="GO" id="GO:0016779">
    <property type="term" value="F:nucleotidyltransferase activity"/>
    <property type="evidence" value="ECO:0007669"/>
    <property type="project" value="UniProtKB-KW"/>
</dbReference>
<gene>
    <name evidence="40" type="primary">LOC107263420</name>
</gene>
<organism evidence="39 40">
    <name type="scientific">Cephus cinctus</name>
    <name type="common">Wheat stem sawfly</name>
    <dbReference type="NCBI Taxonomy" id="211228"/>
    <lineage>
        <taxon>Eukaryota</taxon>
        <taxon>Metazoa</taxon>
        <taxon>Ecdysozoa</taxon>
        <taxon>Arthropoda</taxon>
        <taxon>Hexapoda</taxon>
        <taxon>Insecta</taxon>
        <taxon>Pterygota</taxon>
        <taxon>Neoptera</taxon>
        <taxon>Endopterygota</taxon>
        <taxon>Hymenoptera</taxon>
        <taxon>Cephoidea</taxon>
        <taxon>Cephidae</taxon>
        <taxon>Cephus</taxon>
    </lineage>
</organism>
<evidence type="ECO:0000256" key="6">
    <source>
        <dbReference type="ARBA" id="ARBA00022490"/>
    </source>
</evidence>
<keyword evidence="14" id="KW-0677">Repeat</keyword>
<dbReference type="SUPFAM" id="SSF52113">
    <property type="entry name" value="BRCT domain"/>
    <property type="match status" value="1"/>
</dbReference>
<evidence type="ECO:0000256" key="9">
    <source>
        <dbReference type="ARBA" id="ARBA00022588"/>
    </source>
</evidence>
<keyword evidence="6" id="KW-0963">Cytoplasm</keyword>
<reference evidence="40" key="1">
    <citation type="submission" date="2025-08" db="UniProtKB">
        <authorList>
            <consortium name="RefSeq"/>
        </authorList>
    </citation>
    <scope>IDENTIFICATION</scope>
</reference>
<evidence type="ECO:0000256" key="30">
    <source>
        <dbReference type="ARBA" id="ARBA00048575"/>
    </source>
</evidence>
<dbReference type="InterPro" id="IPR049296">
    <property type="entry name" value="PARP1-like_PADR1_N"/>
</dbReference>
<dbReference type="GO" id="GO:0008270">
    <property type="term" value="F:zinc ion binding"/>
    <property type="evidence" value="ECO:0007669"/>
    <property type="project" value="UniProtKB-KW"/>
</dbReference>
<keyword evidence="19" id="KW-0805">Transcription regulation</keyword>
<dbReference type="SMART" id="SM01336">
    <property type="entry name" value="zf-PARP"/>
    <property type="match status" value="2"/>
</dbReference>
<dbReference type="GO" id="GO:0045087">
    <property type="term" value="P:innate immune response"/>
    <property type="evidence" value="ECO:0007669"/>
    <property type="project" value="UniProtKB-KW"/>
</dbReference>
<evidence type="ECO:0000259" key="36">
    <source>
        <dbReference type="PROSITE" id="PS51059"/>
    </source>
</evidence>
<evidence type="ECO:0000256" key="25">
    <source>
        <dbReference type="ARBA" id="ARBA00024164"/>
    </source>
</evidence>
<keyword evidence="5" id="KW-0158">Chromosome</keyword>
<evidence type="ECO:0000313" key="40">
    <source>
        <dbReference type="RefSeq" id="XP_015586099.1"/>
    </source>
</evidence>
<dbReference type="Pfam" id="PF02877">
    <property type="entry name" value="PARP_reg"/>
    <property type="match status" value="1"/>
</dbReference>
<comment type="catalytic activity">
    <reaction evidence="27 32">
        <text>NAD(+) + (ADP-D-ribosyl)n-acceptor = nicotinamide + (ADP-D-ribosyl)n+1-acceptor + H(+).</text>
        <dbReference type="EC" id="2.4.2.30"/>
    </reaction>
</comment>
<keyword evidence="7" id="KW-1017">Isopeptide bond</keyword>
<keyword evidence="20 32" id="KW-0520">NAD</keyword>
<dbReference type="SUPFAM" id="SSF56399">
    <property type="entry name" value="ADP-ribosylation"/>
    <property type="match status" value="1"/>
</dbReference>
<dbReference type="PANTHER" id="PTHR10459">
    <property type="entry name" value="DNA LIGASE"/>
    <property type="match status" value="1"/>
</dbReference>
<dbReference type="KEGG" id="ccin:107263420"/>
<dbReference type="InterPro" id="IPR008288">
    <property type="entry name" value="PARP"/>
</dbReference>
<dbReference type="GO" id="GO:0003950">
    <property type="term" value="F:NAD+ poly-ADP-ribosyltransferase activity"/>
    <property type="evidence" value="ECO:0007669"/>
    <property type="project" value="UniProtKB-UniRule"/>
</dbReference>
<evidence type="ECO:0000256" key="13">
    <source>
        <dbReference type="ARBA" id="ARBA00022723"/>
    </source>
</evidence>
<evidence type="ECO:0000259" key="37">
    <source>
        <dbReference type="PROSITE" id="PS51060"/>
    </source>
</evidence>
<keyword evidence="18" id="KW-0391">Immunity</keyword>
<evidence type="ECO:0000256" key="17">
    <source>
        <dbReference type="ARBA" id="ARBA00022833"/>
    </source>
</evidence>
<feature type="domain" description="PARP-type" evidence="34">
    <location>
        <begin position="8"/>
        <end position="87"/>
    </location>
</feature>
<evidence type="ECO:0000259" key="38">
    <source>
        <dbReference type="PROSITE" id="PS51977"/>
    </source>
</evidence>
<dbReference type="InterPro" id="IPR001357">
    <property type="entry name" value="BRCT_dom"/>
</dbReference>
<dbReference type="CDD" id="cd01437">
    <property type="entry name" value="parp_like"/>
    <property type="match status" value="1"/>
</dbReference>
<dbReference type="SUPFAM" id="SSF47587">
    <property type="entry name" value="Domain of poly(ADP-ribose) polymerase"/>
    <property type="match status" value="1"/>
</dbReference>
<evidence type="ECO:0000256" key="1">
    <source>
        <dbReference type="ARBA" id="ARBA00004286"/>
    </source>
</evidence>
<dbReference type="Gene3D" id="3.30.1740.10">
    <property type="entry name" value="Zinc finger, PARP-type"/>
    <property type="match status" value="2"/>
</dbReference>
<evidence type="ECO:0000256" key="24">
    <source>
        <dbReference type="ARBA" id="ARBA00024159"/>
    </source>
</evidence>
<dbReference type="AlphaFoldDB" id="A0AAJ7BHB5"/>
<evidence type="ECO:0000259" key="34">
    <source>
        <dbReference type="PROSITE" id="PS50064"/>
    </source>
</evidence>
<dbReference type="Gene3D" id="1.10.20.130">
    <property type="match status" value="1"/>
</dbReference>
<feature type="domain" description="WGR" evidence="38">
    <location>
        <begin position="516"/>
        <end position="612"/>
    </location>
</feature>
<keyword evidence="11 32" id="KW-0808">Transferase</keyword>
<dbReference type="Pfam" id="PF08063">
    <property type="entry name" value="Zn_ribbon_PADR1"/>
    <property type="match status" value="1"/>
</dbReference>
<evidence type="ECO:0000256" key="19">
    <source>
        <dbReference type="ARBA" id="ARBA00023015"/>
    </source>
</evidence>
<evidence type="ECO:0000256" key="33">
    <source>
        <dbReference type="SAM" id="MobiDB-lite"/>
    </source>
</evidence>
<dbReference type="SMART" id="SM00292">
    <property type="entry name" value="BRCT"/>
    <property type="match status" value="1"/>
</dbReference>
<dbReference type="CDD" id="cd17747">
    <property type="entry name" value="BRCT_PARP1"/>
    <property type="match status" value="1"/>
</dbReference>
<evidence type="ECO:0000256" key="20">
    <source>
        <dbReference type="ARBA" id="ARBA00023027"/>
    </source>
</evidence>
<evidence type="ECO:0000256" key="2">
    <source>
        <dbReference type="ARBA" id="ARBA00004514"/>
    </source>
</evidence>
<evidence type="ECO:0000256" key="7">
    <source>
        <dbReference type="ARBA" id="ARBA00022499"/>
    </source>
</evidence>
<dbReference type="SUPFAM" id="SSF142921">
    <property type="entry name" value="WGR domain-like"/>
    <property type="match status" value="1"/>
</dbReference>
<dbReference type="PANTHER" id="PTHR10459:SF112">
    <property type="entry name" value="POLY [ADP-RIBOSE] POLYMERASE 1"/>
    <property type="match status" value="1"/>
</dbReference>
<dbReference type="SUPFAM" id="SSF57716">
    <property type="entry name" value="Glucocorticoid receptor-like (DNA-binding domain)"/>
    <property type="match status" value="2"/>
</dbReference>
<name>A0AAJ7BHB5_CEPCN</name>
<accession>A0AAJ7BHB5</accession>
<evidence type="ECO:0000256" key="15">
    <source>
        <dbReference type="ARBA" id="ARBA00022765"/>
    </source>
</evidence>
<keyword evidence="9" id="KW-0399">Innate immunity</keyword>
<evidence type="ECO:0000256" key="16">
    <source>
        <dbReference type="ARBA" id="ARBA00022771"/>
    </source>
</evidence>
<dbReference type="InterPro" id="IPR036616">
    <property type="entry name" value="Poly(ADP-ribose)pol_reg_dom_sf"/>
</dbReference>
<feature type="domain" description="BRCT" evidence="35">
    <location>
        <begin position="369"/>
        <end position="446"/>
    </location>
</feature>
<evidence type="ECO:0000256" key="22">
    <source>
        <dbReference type="ARBA" id="ARBA00023163"/>
    </source>
</evidence>
<evidence type="ECO:0000256" key="27">
    <source>
        <dbReference type="ARBA" id="ARBA00033987"/>
    </source>
</evidence>
<dbReference type="PROSITE" id="PS51060">
    <property type="entry name" value="PARP_ALPHA_HD"/>
    <property type="match status" value="1"/>
</dbReference>
<dbReference type="GO" id="GO:1990404">
    <property type="term" value="F:NAD+-protein mono-ADP-ribosyltransferase activity"/>
    <property type="evidence" value="ECO:0007669"/>
    <property type="project" value="TreeGrafter"/>
</dbReference>
<dbReference type="Pfam" id="PF00645">
    <property type="entry name" value="zf-PARP"/>
    <property type="match status" value="2"/>
</dbReference>
<dbReference type="InterPro" id="IPR038650">
    <property type="entry name" value="PADR1_C_dom_sf"/>
</dbReference>
<evidence type="ECO:0000256" key="5">
    <source>
        <dbReference type="ARBA" id="ARBA00022454"/>
    </source>
</evidence>
<dbReference type="PROSITE" id="PS51977">
    <property type="entry name" value="WGR"/>
    <property type="match status" value="1"/>
</dbReference>
<dbReference type="SMART" id="SM01335">
    <property type="entry name" value="PADR1"/>
    <property type="match status" value="1"/>
</dbReference>
<dbReference type="InterPro" id="IPR008893">
    <property type="entry name" value="WGR_domain"/>
</dbReference>
<comment type="catalytic activity">
    <reaction evidence="30">
        <text>L-seryl-[protein] + NAD(+) = O-(ADP-D-ribosyl)-L-seryl-[protein] + nicotinamide + H(+)</text>
        <dbReference type="Rhea" id="RHEA:58232"/>
        <dbReference type="Rhea" id="RHEA-COMP:9863"/>
        <dbReference type="Rhea" id="RHEA-COMP:15091"/>
        <dbReference type="ChEBI" id="CHEBI:15378"/>
        <dbReference type="ChEBI" id="CHEBI:17154"/>
        <dbReference type="ChEBI" id="CHEBI:29999"/>
        <dbReference type="ChEBI" id="CHEBI:57540"/>
        <dbReference type="ChEBI" id="CHEBI:142556"/>
    </reaction>
    <physiologicalReaction direction="left-to-right" evidence="30">
        <dbReference type="Rhea" id="RHEA:58233"/>
    </physiologicalReaction>
</comment>
<feature type="region of interest" description="Disordered" evidence="33">
    <location>
        <begin position="468"/>
        <end position="505"/>
    </location>
</feature>
<dbReference type="InterPro" id="IPR001510">
    <property type="entry name" value="Znf_PARP"/>
</dbReference>
<keyword evidence="21 32" id="KW-0238">DNA-binding</keyword>
<feature type="domain" description="PARP-type" evidence="34">
    <location>
        <begin position="112"/>
        <end position="201"/>
    </location>
</feature>
<dbReference type="PROSITE" id="PS52007">
    <property type="entry name" value="PADR1"/>
    <property type="match status" value="1"/>
</dbReference>
<keyword evidence="15" id="KW-0013">ADP-ribosylation</keyword>
<dbReference type="PROSITE" id="PS50172">
    <property type="entry name" value="BRCT"/>
    <property type="match status" value="1"/>
</dbReference>
<evidence type="ECO:0000313" key="39">
    <source>
        <dbReference type="Proteomes" id="UP000694920"/>
    </source>
</evidence>
<evidence type="ECO:0000256" key="32">
    <source>
        <dbReference type="PIRNR" id="PIRNR000489"/>
    </source>
</evidence>
<dbReference type="CTD" id="142"/>
<dbReference type="InterPro" id="IPR004102">
    <property type="entry name" value="Poly(ADP-ribose)pol_reg_dom"/>
</dbReference>
<feature type="compositionally biased region" description="Basic and acidic residues" evidence="33">
    <location>
        <begin position="479"/>
        <end position="493"/>
    </location>
</feature>
<keyword evidence="17 32" id="KW-0862">Zinc</keyword>
<evidence type="ECO:0000256" key="14">
    <source>
        <dbReference type="ARBA" id="ARBA00022737"/>
    </source>
</evidence>
<dbReference type="PROSITE" id="PS00347">
    <property type="entry name" value="ZF_PARP_1"/>
    <property type="match status" value="1"/>
</dbReference>
<dbReference type="GO" id="GO:0005829">
    <property type="term" value="C:cytosol"/>
    <property type="evidence" value="ECO:0007669"/>
    <property type="project" value="UniProtKB-SubCell"/>
</dbReference>
<dbReference type="CDD" id="cd08001">
    <property type="entry name" value="WGR_PARP1_like"/>
    <property type="match status" value="1"/>
</dbReference>
<protein>
    <recommendedName>
        <fullName evidence="31 32">Poly [ADP-ribose] polymerase</fullName>
        <ecNumber evidence="4 32">2.4.2.30</ecNumber>
    </recommendedName>
</protein>
<feature type="domain" description="PARP catalytic" evidence="36">
    <location>
        <begin position="760"/>
        <end position="985"/>
    </location>
</feature>
<keyword evidence="39" id="KW-1185">Reference proteome</keyword>
<dbReference type="Gene3D" id="3.40.50.10190">
    <property type="entry name" value="BRCT domain"/>
    <property type="match status" value="1"/>
</dbReference>
<dbReference type="Proteomes" id="UP000694920">
    <property type="component" value="Unplaced"/>
</dbReference>
<comment type="subcellular location">
    <subcellularLocation>
        <location evidence="1">Chromosome</location>
    </subcellularLocation>
    <subcellularLocation>
        <location evidence="2">Cytoplasm</location>
        <location evidence="2">Cytosol</location>
    </subcellularLocation>
    <subcellularLocation>
        <location evidence="3">Nucleus</location>
        <location evidence="3">Nucleolus</location>
    </subcellularLocation>
</comment>
<dbReference type="GO" id="GO:0006302">
    <property type="term" value="P:double-strand break repair"/>
    <property type="evidence" value="ECO:0007669"/>
    <property type="project" value="TreeGrafter"/>
</dbReference>
<evidence type="ECO:0000256" key="31">
    <source>
        <dbReference type="ARBA" id="ARBA00071874"/>
    </source>
</evidence>
<dbReference type="InterPro" id="IPR036957">
    <property type="entry name" value="Znf_PARP_sf"/>
</dbReference>
<dbReference type="InterPro" id="IPR012982">
    <property type="entry name" value="PARP1-like_PADR1_Zn_ribbon"/>
</dbReference>
<dbReference type="InterPro" id="IPR050800">
    <property type="entry name" value="ARTD/PARP"/>
</dbReference>
<evidence type="ECO:0000256" key="3">
    <source>
        <dbReference type="ARBA" id="ARBA00004604"/>
    </source>
</evidence>
<sequence>MGDDNLPYHVEYSKSGRASCKACKKTIEKDVLRLATVVQSPVFDGKMMKWYHADCFFTKQRPKSIADIGHFDSIRWEDQELIKKKIEESINLPIGKGKKRGASNAPASDGLFRIEYAKSSRSTCCGCQEKIVKSEMRISRKDFESEDARQYGGIDRWYHLECFAKLRDELQFFVSGNTLPGTDSLSKEDQGTLIKTLPKIKGENIPPSVKKIKNEPDDEEEEKLLKEQNVKIFKMRDELSKLNKDNLIMLLQENHQGIPEGISNMLDNLSDMMVFGSLKPCSKCKGQLVYQYGVGYKCTGNVTEWAACDYVTTEPARTKVKIPAHLKNDNPFFKKYKNKISKRFMKVIVPSTSEAVKKEETDSGPKVEAKPRPLKNMSFVLSGNLKTDKKSLTREISLLGGTVVTKIHENLAAVISTPEEVAKMDKKMEKIKALDIQVVSEDFVTEAKDYTTAPIMLINKKNISSWGGDPASRIPQNVEKSKSSGKSRYEKSSSGKVKLRVKGGGAVDPESGLEDQAHVYQRKNENFTVTLGITDIQSKKNSYYKLQILKHDAQNKYWLFRNWGRIGTTIGGKKLEVLPLDKCIDTFKNLYFEKTDNLWEDRNNFQKKPKKMYPIDMDHGLEDDDKNLLDSNIKSNLKQPVQDLLRLIFDVNLMKKVMREFEIDSEKMPLGKLSKKQIEKAYSVLTELQTLIKSGNPERLKLIDASNQFYTLIPHDFGVSEPIILDTEGEILTKTQMLESLLEIEIAYNLLHTKTDESKNPLDAHYEQLNTDIDVLDKSSEEFKIIQEYVKNTHAATHTQYNLEVEDVFVIKRHGEDQRFKPFKKLHNRKLLWHGSRTTNFAGILSQGLRIAPPEAPVTGYMFGKGIYFADMVSKSANYCCTDRNNPTGLMLLCEVALGNMYERHESDYIEKLPKGKHSTLGLGQTQPDPTKVYKTKDGVVIPYGPGIPVKREKKSHLLYNEYIVYDVAQVKAKYLLKMKFKYNV</sequence>
<evidence type="ECO:0000256" key="28">
    <source>
        <dbReference type="ARBA" id="ARBA00048241"/>
    </source>
</evidence>
<evidence type="ECO:0000256" key="4">
    <source>
        <dbReference type="ARBA" id="ARBA00012020"/>
    </source>
</evidence>
<evidence type="ECO:0000259" key="35">
    <source>
        <dbReference type="PROSITE" id="PS50172"/>
    </source>
</evidence>
<keyword evidence="10 32" id="KW-0328">Glycosyltransferase</keyword>
<dbReference type="GeneID" id="107263420"/>
<comment type="catalytic activity">
    <reaction evidence="25">
        <text>L-aspartyl-[protein] + NAD(+) = 4-O-(ADP-D-ribosyl)-L-aspartyl-[protein] + nicotinamide</text>
        <dbReference type="Rhea" id="RHEA:54424"/>
        <dbReference type="Rhea" id="RHEA-COMP:9867"/>
        <dbReference type="Rhea" id="RHEA-COMP:13832"/>
        <dbReference type="ChEBI" id="CHEBI:17154"/>
        <dbReference type="ChEBI" id="CHEBI:29961"/>
        <dbReference type="ChEBI" id="CHEBI:57540"/>
        <dbReference type="ChEBI" id="CHEBI:138102"/>
    </reaction>
    <physiologicalReaction direction="left-to-right" evidence="25">
        <dbReference type="Rhea" id="RHEA:54425"/>
    </physiologicalReaction>
</comment>
<dbReference type="GO" id="GO:0005730">
    <property type="term" value="C:nucleolus"/>
    <property type="evidence" value="ECO:0007669"/>
    <property type="project" value="UniProtKB-SubCell"/>
</dbReference>
<dbReference type="Pfam" id="PF05406">
    <property type="entry name" value="WGR"/>
    <property type="match status" value="1"/>
</dbReference>
<dbReference type="FunFam" id="1.20.142.10:FF:000001">
    <property type="entry name" value="Poly [ADP-ribose] polymerase"/>
    <property type="match status" value="1"/>
</dbReference>
<dbReference type="SMART" id="SM00773">
    <property type="entry name" value="WGR"/>
    <property type="match status" value="1"/>
</dbReference>
<evidence type="ECO:0000256" key="8">
    <source>
        <dbReference type="ARBA" id="ARBA00022533"/>
    </source>
</evidence>
<dbReference type="PIRSF" id="PIRSF000489">
    <property type="entry name" value="NAD_ADPRT"/>
    <property type="match status" value="1"/>
</dbReference>